<comment type="similarity">
    <text evidence="2 9">Belongs to the major facilitator superfamily. Sugar transporter (TC 2.A.1.1) family.</text>
</comment>
<dbReference type="SUPFAM" id="SSF103473">
    <property type="entry name" value="MFS general substrate transporter"/>
    <property type="match status" value="1"/>
</dbReference>
<dbReference type="Gene3D" id="1.20.1250.20">
    <property type="entry name" value="MFS general substrate transporter like domains"/>
    <property type="match status" value="1"/>
</dbReference>
<evidence type="ECO:0000256" key="1">
    <source>
        <dbReference type="ARBA" id="ARBA00004141"/>
    </source>
</evidence>
<dbReference type="PANTHER" id="PTHR48022">
    <property type="entry name" value="PLASTIDIC GLUCOSE TRANSPORTER 4"/>
    <property type="match status" value="1"/>
</dbReference>
<feature type="transmembrane region" description="Helical" evidence="10">
    <location>
        <begin position="311"/>
        <end position="333"/>
    </location>
</feature>
<keyword evidence="7 10" id="KW-0472">Membrane</keyword>
<feature type="transmembrane region" description="Helical" evidence="10">
    <location>
        <begin position="446"/>
        <end position="467"/>
    </location>
</feature>
<accession>A0A8E2EZ50</accession>
<keyword evidence="6 10" id="KW-1133">Transmembrane helix</keyword>
<reference evidence="12 13" key="1">
    <citation type="journal article" date="2016" name="Nat. Commun.">
        <title>Ectomycorrhizal ecology is imprinted in the genome of the dominant symbiotic fungus Cenococcum geophilum.</title>
        <authorList>
            <consortium name="DOE Joint Genome Institute"/>
            <person name="Peter M."/>
            <person name="Kohler A."/>
            <person name="Ohm R.A."/>
            <person name="Kuo A."/>
            <person name="Krutzmann J."/>
            <person name="Morin E."/>
            <person name="Arend M."/>
            <person name="Barry K.W."/>
            <person name="Binder M."/>
            <person name="Choi C."/>
            <person name="Clum A."/>
            <person name="Copeland A."/>
            <person name="Grisel N."/>
            <person name="Haridas S."/>
            <person name="Kipfer T."/>
            <person name="LaButti K."/>
            <person name="Lindquist E."/>
            <person name="Lipzen A."/>
            <person name="Maire R."/>
            <person name="Meier B."/>
            <person name="Mihaltcheva S."/>
            <person name="Molinier V."/>
            <person name="Murat C."/>
            <person name="Poggeler S."/>
            <person name="Quandt C.A."/>
            <person name="Sperisen C."/>
            <person name="Tritt A."/>
            <person name="Tisserant E."/>
            <person name="Crous P.W."/>
            <person name="Henrissat B."/>
            <person name="Nehls U."/>
            <person name="Egli S."/>
            <person name="Spatafora J.W."/>
            <person name="Grigoriev I.V."/>
            <person name="Martin F.M."/>
        </authorList>
    </citation>
    <scope>NUCLEOTIDE SEQUENCE [LARGE SCALE GENOMIC DNA]</scope>
    <source>
        <strain evidence="12 13">CBS 207.34</strain>
    </source>
</reference>
<feature type="transmembrane region" description="Helical" evidence="10">
    <location>
        <begin position="273"/>
        <end position="291"/>
    </location>
</feature>
<organism evidence="12 13">
    <name type="scientific">Glonium stellatum</name>
    <dbReference type="NCBI Taxonomy" id="574774"/>
    <lineage>
        <taxon>Eukaryota</taxon>
        <taxon>Fungi</taxon>
        <taxon>Dikarya</taxon>
        <taxon>Ascomycota</taxon>
        <taxon>Pezizomycotina</taxon>
        <taxon>Dothideomycetes</taxon>
        <taxon>Pleosporomycetidae</taxon>
        <taxon>Gloniales</taxon>
        <taxon>Gloniaceae</taxon>
        <taxon>Glonium</taxon>
    </lineage>
</organism>
<comment type="subcellular location">
    <subcellularLocation>
        <location evidence="1">Membrane</location>
        <topology evidence="1">Multi-pass membrane protein</topology>
    </subcellularLocation>
</comment>
<dbReference type="Proteomes" id="UP000250140">
    <property type="component" value="Unassembled WGS sequence"/>
</dbReference>
<protein>
    <recommendedName>
        <fullName evidence="8">Quinate transporter</fullName>
    </recommendedName>
</protein>
<dbReference type="GO" id="GO:0016020">
    <property type="term" value="C:membrane"/>
    <property type="evidence" value="ECO:0007669"/>
    <property type="project" value="UniProtKB-SubCell"/>
</dbReference>
<evidence type="ECO:0000256" key="8">
    <source>
        <dbReference type="ARBA" id="ARBA00043213"/>
    </source>
</evidence>
<evidence type="ECO:0000256" key="7">
    <source>
        <dbReference type="ARBA" id="ARBA00023136"/>
    </source>
</evidence>
<feature type="transmembrane region" description="Helical" evidence="10">
    <location>
        <begin position="380"/>
        <end position="406"/>
    </location>
</feature>
<dbReference type="InterPro" id="IPR005829">
    <property type="entry name" value="Sugar_transporter_CS"/>
</dbReference>
<feature type="transmembrane region" description="Helical" evidence="10">
    <location>
        <begin position="182"/>
        <end position="203"/>
    </location>
</feature>
<dbReference type="PROSITE" id="PS00217">
    <property type="entry name" value="SUGAR_TRANSPORT_2"/>
    <property type="match status" value="1"/>
</dbReference>
<dbReference type="OrthoDB" id="508119at2759"/>
<keyword evidence="13" id="KW-1185">Reference proteome</keyword>
<evidence type="ECO:0000259" key="11">
    <source>
        <dbReference type="PROSITE" id="PS50850"/>
    </source>
</evidence>
<evidence type="ECO:0000256" key="5">
    <source>
        <dbReference type="ARBA" id="ARBA00022911"/>
    </source>
</evidence>
<proteinExistence type="inferred from homology"/>
<gene>
    <name evidence="12" type="ORF">AOQ84DRAFT_295941</name>
</gene>
<evidence type="ECO:0000256" key="3">
    <source>
        <dbReference type="ARBA" id="ARBA00022448"/>
    </source>
</evidence>
<feature type="transmembrane region" description="Helical" evidence="10">
    <location>
        <begin position="148"/>
        <end position="170"/>
    </location>
</feature>
<dbReference type="InterPro" id="IPR020846">
    <property type="entry name" value="MFS_dom"/>
</dbReference>
<evidence type="ECO:0000256" key="10">
    <source>
        <dbReference type="SAM" id="Phobius"/>
    </source>
</evidence>
<feature type="domain" description="Major facilitator superfamily (MFS) profile" evidence="11">
    <location>
        <begin position="13"/>
        <end position="471"/>
    </location>
</feature>
<feature type="transmembrane region" description="Helical" evidence="10">
    <location>
        <begin position="119"/>
        <end position="136"/>
    </location>
</feature>
<dbReference type="InterPro" id="IPR050360">
    <property type="entry name" value="MFS_Sugar_Transporters"/>
</dbReference>
<dbReference type="Pfam" id="PF00083">
    <property type="entry name" value="Sugar_tr"/>
    <property type="match status" value="1"/>
</dbReference>
<evidence type="ECO:0000256" key="2">
    <source>
        <dbReference type="ARBA" id="ARBA00010992"/>
    </source>
</evidence>
<dbReference type="InterPro" id="IPR003663">
    <property type="entry name" value="Sugar/inositol_transpt"/>
</dbReference>
<evidence type="ECO:0000256" key="6">
    <source>
        <dbReference type="ARBA" id="ARBA00022989"/>
    </source>
</evidence>
<evidence type="ECO:0000256" key="4">
    <source>
        <dbReference type="ARBA" id="ARBA00022692"/>
    </source>
</evidence>
<dbReference type="AlphaFoldDB" id="A0A8E2EZ50"/>
<dbReference type="InterPro" id="IPR005828">
    <property type="entry name" value="MFS_sugar_transport-like"/>
</dbReference>
<keyword evidence="4 10" id="KW-0812">Transmembrane</keyword>
<feature type="transmembrane region" description="Helical" evidence="10">
    <location>
        <begin position="418"/>
        <end position="440"/>
    </location>
</feature>
<dbReference type="NCBIfam" id="TIGR00879">
    <property type="entry name" value="SP"/>
    <property type="match status" value="1"/>
</dbReference>
<sequence>MANEGSYRNLYLAAVVACLTGALFGYSVGFIGGILVLPSFLHHFRLDSLPPDSLASATSGTVTIWLVGALIGVPLGMPVCSRWRRRRCLSFCSTLYVLGTALQMVNVNGSLRVFDAGRLLNGVGVGAGTLVSPVYISEISPPSERGMLLSGYQTAVQLAALAGFWAAFAAHSILSNSSALQWQIPVAVQLLPGVLLLLGTIIISESPKFLAEKGLLLSAEDALSWLRALPKEHPDVLEEVEELREDSQALEMLDAPERSFFRELRDRSVRRRLSVGVGLMIAQNMVGLNALNYYAPTIFMSAGFTSVSSSLFLTGLFGVIKVLSATSFMFVFVRLRSNRFWLQFGSVVCGISMLVLTYCVRRMPAPGRHNPEASKLTADGIVSVLMVYIFAFAFGISLGPLSWNICSEIFPSHIKAKCCAITTCVQWLFQIVVAGVTPHLLASIGWATYLLYAGCCAVSLVWVLFYVPETKGVPLGRAMDDLFSQLGKAPQAECIEEVDETTGLLSRRQRSIGRRDSIGFPV</sequence>
<dbReference type="EMBL" id="KV749936">
    <property type="protein sequence ID" value="OCL07003.1"/>
    <property type="molecule type" value="Genomic_DNA"/>
</dbReference>
<keyword evidence="5" id="KW-0672">Quinate metabolism</keyword>
<keyword evidence="3 9" id="KW-0813">Transport</keyword>
<dbReference type="InterPro" id="IPR036259">
    <property type="entry name" value="MFS_trans_sf"/>
</dbReference>
<dbReference type="PRINTS" id="PR00171">
    <property type="entry name" value="SUGRTRNSPORT"/>
</dbReference>
<feature type="transmembrane region" description="Helical" evidence="10">
    <location>
        <begin position="340"/>
        <end position="360"/>
    </location>
</feature>
<dbReference type="GO" id="GO:0005351">
    <property type="term" value="F:carbohydrate:proton symporter activity"/>
    <property type="evidence" value="ECO:0007669"/>
    <property type="project" value="TreeGrafter"/>
</dbReference>
<dbReference type="PANTHER" id="PTHR48022:SF34">
    <property type="entry name" value="MAJOR FACILITATOR SUPERFAMILY (MFS) PROFILE DOMAIN-CONTAINING PROTEIN-RELATED"/>
    <property type="match status" value="1"/>
</dbReference>
<name>A0A8E2EZ50_9PEZI</name>
<evidence type="ECO:0000313" key="12">
    <source>
        <dbReference type="EMBL" id="OCL07003.1"/>
    </source>
</evidence>
<feature type="transmembrane region" description="Helical" evidence="10">
    <location>
        <begin position="12"/>
        <end position="37"/>
    </location>
</feature>
<evidence type="ECO:0000256" key="9">
    <source>
        <dbReference type="RuleBase" id="RU003346"/>
    </source>
</evidence>
<dbReference type="PROSITE" id="PS50850">
    <property type="entry name" value="MFS"/>
    <property type="match status" value="1"/>
</dbReference>
<feature type="transmembrane region" description="Helical" evidence="10">
    <location>
        <begin position="57"/>
        <end position="76"/>
    </location>
</feature>
<evidence type="ECO:0000313" key="13">
    <source>
        <dbReference type="Proteomes" id="UP000250140"/>
    </source>
</evidence>
<feature type="transmembrane region" description="Helical" evidence="10">
    <location>
        <begin position="88"/>
        <end position="107"/>
    </location>
</feature>